<comment type="caution">
    <text evidence="8">Lacks conserved residue(s) required for the propagation of feature annotation.</text>
</comment>
<evidence type="ECO:0000256" key="3">
    <source>
        <dbReference type="ARBA" id="ARBA00022723"/>
    </source>
</evidence>
<keyword evidence="6 8" id="KW-0342">GTP-binding</keyword>
<dbReference type="Proteomes" id="UP000295280">
    <property type="component" value="Unassembled WGS sequence"/>
</dbReference>
<evidence type="ECO:0000256" key="6">
    <source>
        <dbReference type="ARBA" id="ARBA00023134"/>
    </source>
</evidence>
<evidence type="ECO:0000313" key="10">
    <source>
        <dbReference type="EMBL" id="TDM02315.1"/>
    </source>
</evidence>
<evidence type="ECO:0000256" key="5">
    <source>
        <dbReference type="ARBA" id="ARBA00022842"/>
    </source>
</evidence>
<dbReference type="GO" id="GO:0006777">
    <property type="term" value="P:Mo-molybdopterin cofactor biosynthetic process"/>
    <property type="evidence" value="ECO:0007669"/>
    <property type="project" value="UniProtKB-KW"/>
</dbReference>
<reference evidence="10 11" key="1">
    <citation type="submission" date="2019-01" db="EMBL/GenBank/DDBJ databases">
        <title>Draft genome sequences of the type strains of six Macrococcus species.</title>
        <authorList>
            <person name="Mazhar S."/>
            <person name="Altermann E."/>
            <person name="Hill C."/>
            <person name="Mcauliffe O."/>
        </authorList>
    </citation>
    <scope>NUCLEOTIDE SEQUENCE [LARGE SCALE GENOMIC DNA]</scope>
    <source>
        <strain evidence="10 11">ATCC 51828</strain>
    </source>
</reference>
<dbReference type="GO" id="GO:0061603">
    <property type="term" value="F:molybdenum cofactor guanylyltransferase activity"/>
    <property type="evidence" value="ECO:0007669"/>
    <property type="project" value="UniProtKB-EC"/>
</dbReference>
<dbReference type="SUPFAM" id="SSF53448">
    <property type="entry name" value="Nucleotide-diphospho-sugar transferases"/>
    <property type="match status" value="1"/>
</dbReference>
<evidence type="ECO:0000256" key="2">
    <source>
        <dbReference type="ARBA" id="ARBA00022679"/>
    </source>
</evidence>
<dbReference type="Pfam" id="PF12804">
    <property type="entry name" value="NTP_transf_3"/>
    <property type="match status" value="1"/>
</dbReference>
<comment type="caution">
    <text evidence="10">The sequence shown here is derived from an EMBL/GenBank/DDBJ whole genome shotgun (WGS) entry which is preliminary data.</text>
</comment>
<dbReference type="InterPro" id="IPR029044">
    <property type="entry name" value="Nucleotide-diphossugar_trans"/>
</dbReference>
<dbReference type="EC" id="2.7.7.77" evidence="8"/>
<dbReference type="EMBL" id="SCWD01000002">
    <property type="protein sequence ID" value="TDM02315.1"/>
    <property type="molecule type" value="Genomic_DNA"/>
</dbReference>
<evidence type="ECO:0000256" key="8">
    <source>
        <dbReference type="HAMAP-Rule" id="MF_00316"/>
    </source>
</evidence>
<comment type="catalytic activity">
    <reaction evidence="8">
        <text>Mo-molybdopterin + GTP + H(+) = Mo-molybdopterin guanine dinucleotide + diphosphate</text>
        <dbReference type="Rhea" id="RHEA:34243"/>
        <dbReference type="ChEBI" id="CHEBI:15378"/>
        <dbReference type="ChEBI" id="CHEBI:33019"/>
        <dbReference type="ChEBI" id="CHEBI:37565"/>
        <dbReference type="ChEBI" id="CHEBI:71302"/>
        <dbReference type="ChEBI" id="CHEBI:71310"/>
        <dbReference type="EC" id="2.7.7.77"/>
    </reaction>
</comment>
<dbReference type="Gene3D" id="3.90.550.10">
    <property type="entry name" value="Spore Coat Polysaccharide Biosynthesis Protein SpsA, Chain A"/>
    <property type="match status" value="1"/>
</dbReference>
<evidence type="ECO:0000256" key="1">
    <source>
        <dbReference type="ARBA" id="ARBA00022490"/>
    </source>
</evidence>
<feature type="binding site" evidence="8">
    <location>
        <position position="95"/>
    </location>
    <ligand>
        <name>Mg(2+)</name>
        <dbReference type="ChEBI" id="CHEBI:18420"/>
    </ligand>
</feature>
<evidence type="ECO:0000259" key="9">
    <source>
        <dbReference type="Pfam" id="PF12804"/>
    </source>
</evidence>
<comment type="similarity">
    <text evidence="8">Belongs to the MobA family.</text>
</comment>
<comment type="function">
    <text evidence="8">Transfers a GMP moiety from GTP to Mo-molybdopterin (Mo-MPT) cofactor (Moco or molybdenum cofactor) to form Mo-molybdopterin guanine dinucleotide (Mo-MGD) cofactor.</text>
</comment>
<dbReference type="CDD" id="cd02503">
    <property type="entry name" value="MobA"/>
    <property type="match status" value="1"/>
</dbReference>
<keyword evidence="3 8" id="KW-0479">Metal-binding</keyword>
<comment type="cofactor">
    <cofactor evidence="8">
        <name>Mg(2+)</name>
        <dbReference type="ChEBI" id="CHEBI:18420"/>
    </cofactor>
</comment>
<dbReference type="OrthoDB" id="9788394at2"/>
<dbReference type="InterPro" id="IPR025877">
    <property type="entry name" value="MobA-like_NTP_Trfase"/>
</dbReference>
<sequence>MIGVILAGGESRRFGSQKAFHMLDGKPFYQHIHDTMVKSGCFEAVVINTNEVLASRFSMPVIVDDSQYAGLGPLTGIYSVMNEVPYESYFVISVDTPFITTRAIEHLISHYQGNITVYRDSEQIHATIGIYPVTLKTMIEHQLKTRCLSIRQLFDEQTKYIDVGDIPGHWYANINHPEDLKGV</sequence>
<proteinExistence type="inferred from homology"/>
<name>A0A9Q8CLB8_9STAP</name>
<dbReference type="GO" id="GO:0046872">
    <property type="term" value="F:metal ion binding"/>
    <property type="evidence" value="ECO:0007669"/>
    <property type="project" value="UniProtKB-KW"/>
</dbReference>
<keyword evidence="7 8" id="KW-0501">Molybdenum cofactor biosynthesis</keyword>
<dbReference type="RefSeq" id="WP_133417801.1">
    <property type="nucleotide sequence ID" value="NZ_SCWD01000002.1"/>
</dbReference>
<keyword evidence="4 8" id="KW-0547">Nucleotide-binding</keyword>
<accession>A0A9Q8CLB8</accession>
<feature type="binding site" evidence="8">
    <location>
        <position position="18"/>
    </location>
    <ligand>
        <name>GTP</name>
        <dbReference type="ChEBI" id="CHEBI:37565"/>
    </ligand>
</feature>
<evidence type="ECO:0000256" key="7">
    <source>
        <dbReference type="ARBA" id="ARBA00023150"/>
    </source>
</evidence>
<feature type="domain" description="MobA-like NTP transferase" evidence="9">
    <location>
        <begin position="3"/>
        <end position="154"/>
    </location>
</feature>
<evidence type="ECO:0000256" key="4">
    <source>
        <dbReference type="ARBA" id="ARBA00022741"/>
    </source>
</evidence>
<keyword evidence="5 8" id="KW-0460">Magnesium</keyword>
<dbReference type="PANTHER" id="PTHR19136:SF81">
    <property type="entry name" value="MOLYBDENUM COFACTOR GUANYLYLTRANSFERASE"/>
    <property type="match status" value="1"/>
</dbReference>
<feature type="binding site" evidence="8">
    <location>
        <position position="64"/>
    </location>
    <ligand>
        <name>GTP</name>
        <dbReference type="ChEBI" id="CHEBI:37565"/>
    </ligand>
</feature>
<dbReference type="PANTHER" id="PTHR19136">
    <property type="entry name" value="MOLYBDENUM COFACTOR GUANYLYLTRANSFERASE"/>
    <property type="match status" value="1"/>
</dbReference>
<comment type="domain">
    <text evidence="8">The N-terminal domain determines nucleotide recognition and specific binding, while the C-terminal domain determines the specific binding to the target protein.</text>
</comment>
<keyword evidence="11" id="KW-1185">Reference proteome</keyword>
<dbReference type="HAMAP" id="MF_00316">
    <property type="entry name" value="MobA"/>
    <property type="match status" value="1"/>
</dbReference>
<keyword evidence="10" id="KW-0548">Nucleotidyltransferase</keyword>
<gene>
    <name evidence="8" type="primary">mobA</name>
    <name evidence="10" type="ORF">ERX40_07105</name>
</gene>
<evidence type="ECO:0000313" key="11">
    <source>
        <dbReference type="Proteomes" id="UP000295280"/>
    </source>
</evidence>
<feature type="binding site" evidence="8">
    <location>
        <begin position="6"/>
        <end position="8"/>
    </location>
    <ligand>
        <name>GTP</name>
        <dbReference type="ChEBI" id="CHEBI:37565"/>
    </ligand>
</feature>
<comment type="subcellular location">
    <subcellularLocation>
        <location evidence="8">Cytoplasm</location>
    </subcellularLocation>
</comment>
<dbReference type="InterPro" id="IPR013482">
    <property type="entry name" value="Molybde_CF_guanTrfase"/>
</dbReference>
<dbReference type="GO" id="GO:0005737">
    <property type="term" value="C:cytoplasm"/>
    <property type="evidence" value="ECO:0007669"/>
    <property type="project" value="UniProtKB-SubCell"/>
</dbReference>
<dbReference type="AlphaFoldDB" id="A0A9Q8CLB8"/>
<keyword evidence="2 8" id="KW-0808">Transferase</keyword>
<organism evidence="10 11">
    <name type="scientific">Macrococcus carouselicus</name>
    <dbReference type="NCBI Taxonomy" id="69969"/>
    <lineage>
        <taxon>Bacteria</taxon>
        <taxon>Bacillati</taxon>
        <taxon>Bacillota</taxon>
        <taxon>Bacilli</taxon>
        <taxon>Bacillales</taxon>
        <taxon>Staphylococcaceae</taxon>
        <taxon>Macrococcus</taxon>
    </lineage>
</organism>
<dbReference type="GO" id="GO:0005525">
    <property type="term" value="F:GTP binding"/>
    <property type="evidence" value="ECO:0007669"/>
    <property type="project" value="UniProtKB-UniRule"/>
</dbReference>
<feature type="binding site" evidence="8">
    <location>
        <position position="95"/>
    </location>
    <ligand>
        <name>GTP</name>
        <dbReference type="ChEBI" id="CHEBI:37565"/>
    </ligand>
</feature>
<protein>
    <recommendedName>
        <fullName evidence="8">Probable molybdenum cofactor guanylyltransferase</fullName>
        <shortName evidence="8">MoCo guanylyltransferase</shortName>
        <ecNumber evidence="8">2.7.7.77</ecNumber>
    </recommendedName>
    <alternativeName>
        <fullName evidence="8">GTP:molybdopterin guanylyltransferase</fullName>
    </alternativeName>
    <alternativeName>
        <fullName evidence="8">Mo-MPT guanylyltransferase</fullName>
    </alternativeName>
    <alternativeName>
        <fullName evidence="8">Molybdopterin guanylyltransferase</fullName>
    </alternativeName>
    <alternativeName>
        <fullName evidence="8">Molybdopterin-guanine dinucleotide synthase</fullName>
        <shortName evidence="8">MGD synthase</shortName>
    </alternativeName>
</protein>
<keyword evidence="1 8" id="KW-0963">Cytoplasm</keyword>